<feature type="region of interest" description="Disordered" evidence="1">
    <location>
        <begin position="172"/>
        <end position="205"/>
    </location>
</feature>
<evidence type="ECO:0000313" key="2">
    <source>
        <dbReference type="Proteomes" id="UP000186698"/>
    </source>
</evidence>
<protein>
    <submittedName>
        <fullName evidence="3 4">Uncharacterized protein LOC121396202 isoform X1</fullName>
    </submittedName>
</protein>
<dbReference type="KEGG" id="xla:121396202"/>
<feature type="region of interest" description="Disordered" evidence="1">
    <location>
        <begin position="235"/>
        <end position="308"/>
    </location>
</feature>
<evidence type="ECO:0000313" key="4">
    <source>
        <dbReference type="RefSeq" id="XP_041426806.1"/>
    </source>
</evidence>
<dbReference type="GO" id="GO:0021987">
    <property type="term" value="P:cerebral cortex development"/>
    <property type="evidence" value="ECO:0007669"/>
    <property type="project" value="TreeGrafter"/>
</dbReference>
<evidence type="ECO:0000256" key="1">
    <source>
        <dbReference type="SAM" id="MobiDB-lite"/>
    </source>
</evidence>
<feature type="compositionally biased region" description="Polar residues" evidence="1">
    <location>
        <begin position="753"/>
        <end position="764"/>
    </location>
</feature>
<proteinExistence type="predicted"/>
<feature type="region of interest" description="Disordered" evidence="1">
    <location>
        <begin position="1"/>
        <end position="47"/>
    </location>
</feature>
<dbReference type="RefSeq" id="XP_041426806.1">
    <property type="nucleotide sequence ID" value="XM_041570872.1"/>
</dbReference>
<dbReference type="GO" id="GO:0007052">
    <property type="term" value="P:mitotic spindle organization"/>
    <property type="evidence" value="ECO:0007669"/>
    <property type="project" value="InterPro"/>
</dbReference>
<dbReference type="GO" id="GO:0007097">
    <property type="term" value="P:nuclear migration"/>
    <property type="evidence" value="ECO:0007669"/>
    <property type="project" value="TreeGrafter"/>
</dbReference>
<name>A0A8J1LBF3_XENLA</name>
<dbReference type="Proteomes" id="UP000186698">
    <property type="component" value="Chromosome 7S"/>
</dbReference>
<accession>A0A8J1LBF3</accession>
<gene>
    <name evidence="3 4" type="primary">LOC121396202</name>
</gene>
<feature type="compositionally biased region" description="Polar residues" evidence="1">
    <location>
        <begin position="259"/>
        <end position="270"/>
    </location>
</feature>
<evidence type="ECO:0000313" key="3">
    <source>
        <dbReference type="RefSeq" id="XP_041426805.1"/>
    </source>
</evidence>
<feature type="compositionally biased region" description="Polar residues" evidence="1">
    <location>
        <begin position="279"/>
        <end position="306"/>
    </location>
</feature>
<dbReference type="RefSeq" id="XP_041426805.1">
    <property type="nucleotide sequence ID" value="XM_041570871.1"/>
</dbReference>
<feature type="compositionally biased region" description="Polar residues" evidence="1">
    <location>
        <begin position="18"/>
        <end position="31"/>
    </location>
</feature>
<dbReference type="OrthoDB" id="10255048at2759"/>
<feature type="region of interest" description="Disordered" evidence="1">
    <location>
        <begin position="581"/>
        <end position="606"/>
    </location>
</feature>
<dbReference type="GeneID" id="121396202"/>
<organism evidence="2 4">
    <name type="scientific">Xenopus laevis</name>
    <name type="common">African clawed frog</name>
    <dbReference type="NCBI Taxonomy" id="8355"/>
    <lineage>
        <taxon>Eukaryota</taxon>
        <taxon>Metazoa</taxon>
        <taxon>Chordata</taxon>
        <taxon>Craniata</taxon>
        <taxon>Vertebrata</taxon>
        <taxon>Euteleostomi</taxon>
        <taxon>Amphibia</taxon>
        <taxon>Batrachia</taxon>
        <taxon>Anura</taxon>
        <taxon>Pipoidea</taxon>
        <taxon>Pipidae</taxon>
        <taxon>Xenopodinae</taxon>
        <taxon>Xenopus</taxon>
        <taxon>Xenopus</taxon>
    </lineage>
</organism>
<sequence>MGNDNSRQAENEQEANADDSSGVSRQQQPSNHKLEPSDTVSALTLVPHLLHESKESAKSKERGGKVEETFCCLIAEDLSVTSATPSGEVPLPYDWEEGQLLPVVPFNGLHIAGLGDKGPTSSPHVGTISEESREDPNLEEEIGLIGILKEWGKDVLPEKLPVKSNNEYEDSTLFPEVETDEPVSGGDLQFPSTSEASTDSQSTIDIKPEASECLTVNDKEIKIALLRKEISVSETPHHIPESTLLSTREEAPLQPEGLSGNSDNTGVQTKGDSRDCATAQDTQQGLQRFSDSEPLTTDGMNTQTSEVEGLIQPYVADGSSKNKDRDKMPIQEGSFIDRYEGSEETPAIPELPPTVAVPQHMMLPETISHKPITSSAGHQAIEKDSLILGQVAEYIGYQNVIETQAKETDTIDVLSTDKIVSKGMKLRLRDNSDKTESGFTSQEINYDASFIIKSKENSSAFHVKDACYSELDIARGNIDYKVLPEEASLYDVYGPNPEEDSKSFILTTPSPFVLDSASENSGLPHVFTEGVEDKVKDDNLNKVKEKPSNLDKANIYYTDETLRSTEKYEKYEKPMFSIEKEQYNEGSGKEAETEEEGTGANRKQTSPKNDIVAVKSVILNDPLLKGALPFISTSENNPEKGQEMDTGPKDSMEFLECYEESMFEEDITKIQNTDTTEQAESSNNDFGLPVSILCDVDILNLKPHGATQELAIVQPTQNSPLPTTEAEASQSLTEENASTVLGNMTIKNKEGPLTTSSQQGNASLEETPFPASDSLLYSVKLSQDPGLLENLLNSVSDSQLAVGKPPKESGSNLSNLIKRTEYGEKETVRQMEAFSLLSANAIATDMEQVIREIQSTDASKELCTQEITSVETPVSSVIVSFVNSRTDELLPQESIDDAAHKGTANSSEATLCIGQDTYSETESISSFRSSEPELKPPLKSELTHQSLQNISGLQSSVVNTEQLNRSPTSEILLLDDSKTCENTAGAQYCHKIMLSRTDSPATAFTDELVELLFVDTRTSSISETMAGTCNNVLVQSPSGRYIQQSSLDSCPRLLNQHDPCTDVKPINTANEYSSGTPETETKEPPLPVIPEGSSMMEVDQSHEINNIPRFLVAEESQVSKTTPGLSNWTTEPRTLEDNLLKTDCTEVDDLQQDGVNIQSFFKVTKSDVKEDLYFPSSPENHDNENKKLIDGHNIQFVDNAAEVLLHGGNQSFDTVQNDTKEFLICAFPDVAQKHSTMAVKSEETLAAEHSNAHKDIHPAEKNPETVCKENLEFNTEFNKTTGYGFQEFANLQNDTFNTKEDGEISVGRNNILDNKSVAQVPQQMLASPDSLGDKGFISQISDFASVEVEDFPVKQDTETKETEPSNVTCIVSNNMETTGNVDLSVKDMECAPSSRMKQLDNAATDDHPDEGEIQVNTLILDGPLQSNKMKEELTLPVDRSIFTEAVPEL</sequence>
<feature type="region of interest" description="Disordered" evidence="1">
    <location>
        <begin position="116"/>
        <end position="136"/>
    </location>
</feature>
<feature type="region of interest" description="Disordered" evidence="1">
    <location>
        <begin position="1061"/>
        <end position="1088"/>
    </location>
</feature>
<reference evidence="3 4" key="1">
    <citation type="submission" date="2025-04" db="UniProtKB">
        <authorList>
            <consortium name="RefSeq"/>
        </authorList>
    </citation>
    <scope>IDENTIFICATION</scope>
    <source>
        <strain evidence="3 4">J_2021</strain>
        <tissue evidence="3 4">Erythrocytes</tissue>
    </source>
</reference>
<feature type="compositionally biased region" description="Polar residues" evidence="1">
    <location>
        <begin position="190"/>
        <end position="204"/>
    </location>
</feature>
<dbReference type="GO" id="GO:0005737">
    <property type="term" value="C:cytoplasm"/>
    <property type="evidence" value="ECO:0007669"/>
    <property type="project" value="TreeGrafter"/>
</dbReference>
<feature type="compositionally biased region" description="Basic and acidic residues" evidence="1">
    <location>
        <begin position="581"/>
        <end position="591"/>
    </location>
</feature>
<dbReference type="PANTHER" id="PTHR13924">
    <property type="entry name" value="TRANSFORMING ACIDIC COILED-COIL CONTAINING PROTEIN 1/2"/>
    <property type="match status" value="1"/>
</dbReference>
<feature type="region of interest" description="Disordered" evidence="1">
    <location>
        <begin position="747"/>
        <end position="767"/>
    </location>
</feature>
<keyword evidence="2" id="KW-1185">Reference proteome</keyword>
<dbReference type="InterPro" id="IPR039915">
    <property type="entry name" value="TACC"/>
</dbReference>
<dbReference type="PANTHER" id="PTHR13924:SF11">
    <property type="entry name" value="TRANSFORMING ACIDIC COILED-COIL-CONTAINING PROTEIN 2"/>
    <property type="match status" value="1"/>
</dbReference>